<reference evidence="2" key="1">
    <citation type="submission" date="2011-04" db="EMBL/GenBank/DDBJ databases">
        <title>Evolution of plant cell wall degrading machinery underlies the functional diversity of forest fungi.</title>
        <authorList>
            <consortium name="US DOE Joint Genome Institute (JGI-PGF)"/>
            <person name="Eastwood D.C."/>
            <person name="Floudas D."/>
            <person name="Binder M."/>
            <person name="Majcherczyk A."/>
            <person name="Schneider P."/>
            <person name="Aerts A."/>
            <person name="Asiegbu F.O."/>
            <person name="Baker S.E."/>
            <person name="Barry K."/>
            <person name="Bendiksby M."/>
            <person name="Blumentritt M."/>
            <person name="Coutinho P.M."/>
            <person name="Cullen D."/>
            <person name="Cullen D."/>
            <person name="Gathman A."/>
            <person name="Goodell B."/>
            <person name="Henrissat B."/>
            <person name="Ihrmark K."/>
            <person name="Kauserud H."/>
            <person name="Kohler A."/>
            <person name="LaButti K."/>
            <person name="Lapidus A."/>
            <person name="Lavin J.L."/>
            <person name="Lee Y.-H."/>
            <person name="Lindquist E."/>
            <person name="Lilly W."/>
            <person name="Lucas S."/>
            <person name="Morin E."/>
            <person name="Murat C."/>
            <person name="Oguiza J.A."/>
            <person name="Park J."/>
            <person name="Pisabarro A.G."/>
            <person name="Riley R."/>
            <person name="Rosling A."/>
            <person name="Salamov A."/>
            <person name="Schmidt O."/>
            <person name="Schmutz J."/>
            <person name="Skrede I."/>
            <person name="Stenlid J."/>
            <person name="Wiebenga A."/>
            <person name="Xie X."/>
            <person name="Kues U."/>
            <person name="Hibbett D.S."/>
            <person name="Hoffmeister D."/>
            <person name="Hogberg N."/>
            <person name="Martin F."/>
            <person name="Grigoriev I.V."/>
            <person name="Watkinson S.C."/>
        </authorList>
    </citation>
    <scope>NUCLEOTIDE SEQUENCE</scope>
    <source>
        <strain evidence="2">S7.9</strain>
    </source>
</reference>
<dbReference type="Proteomes" id="UP000008064">
    <property type="component" value="Unassembled WGS sequence"/>
</dbReference>
<feature type="compositionally biased region" description="Polar residues" evidence="1">
    <location>
        <begin position="337"/>
        <end position="358"/>
    </location>
</feature>
<dbReference type="EMBL" id="GL945437">
    <property type="protein sequence ID" value="EGO22494.1"/>
    <property type="molecule type" value="Genomic_DNA"/>
</dbReference>
<dbReference type="GeneID" id="18813541"/>
<dbReference type="HOGENOM" id="CLU_012231_0_0_1"/>
<feature type="region of interest" description="Disordered" evidence="1">
    <location>
        <begin position="897"/>
        <end position="925"/>
    </location>
</feature>
<feature type="compositionally biased region" description="Low complexity" evidence="1">
    <location>
        <begin position="472"/>
        <end position="493"/>
    </location>
</feature>
<dbReference type="AlphaFoldDB" id="F8P2W2"/>
<accession>F8P2W2</accession>
<dbReference type="OrthoDB" id="21151at2759"/>
<dbReference type="KEGG" id="sla:SERLADRAFT_416944"/>
<dbReference type="RefSeq" id="XP_007321032.1">
    <property type="nucleotide sequence ID" value="XM_007320970.1"/>
</dbReference>
<feature type="compositionally biased region" description="Basic and acidic residues" evidence="1">
    <location>
        <begin position="916"/>
        <end position="925"/>
    </location>
</feature>
<protein>
    <submittedName>
        <fullName evidence="2">Uncharacterized protein</fullName>
    </submittedName>
</protein>
<feature type="region of interest" description="Disordered" evidence="1">
    <location>
        <begin position="329"/>
        <end position="365"/>
    </location>
</feature>
<feature type="region of interest" description="Disordered" evidence="1">
    <location>
        <begin position="398"/>
        <end position="443"/>
    </location>
</feature>
<feature type="region of interest" description="Disordered" evidence="1">
    <location>
        <begin position="571"/>
        <end position="601"/>
    </location>
</feature>
<feature type="region of interest" description="Disordered" evidence="1">
    <location>
        <begin position="472"/>
        <end position="494"/>
    </location>
</feature>
<proteinExistence type="predicted"/>
<gene>
    <name evidence="2" type="ORF">SERLADRAFT_416944</name>
</gene>
<evidence type="ECO:0000313" key="2">
    <source>
        <dbReference type="EMBL" id="EGO22494.1"/>
    </source>
</evidence>
<feature type="compositionally biased region" description="Low complexity" evidence="1">
    <location>
        <begin position="581"/>
        <end position="594"/>
    </location>
</feature>
<feature type="compositionally biased region" description="Low complexity" evidence="1">
    <location>
        <begin position="147"/>
        <end position="168"/>
    </location>
</feature>
<feature type="region of interest" description="Disordered" evidence="1">
    <location>
        <begin position="814"/>
        <end position="835"/>
    </location>
</feature>
<name>F8P2W2_SERL9</name>
<sequence>MDSRVSPSSPLWRVFAEAETATILVHKKEHRQRGIDAMNIMAQAVFEGHPLEEYFIDCEVPVMPGGCSGFALAEHSDTSSNLYGHSENLEKLCYLIFEALEMIGTLFSCRVAKGTSQFAERFKYDVISSTLLSPSLSTSPHPHRRSLSPSIPGKLGSSHSRNTSSTDSSMAFRLPDQELDQSSASLTADNETPLWPLTLTVTFAVAALSAKFYFLAILSLATTSYYVYVHNLDVVAKPDIMKPSIEALQDLVSAGQIWGSVFQDAFDILESEEPSSYGVMTPSSPSSPLRIALHSSLLTTQTQCDNVRQLLSALTSPSELAQLSEMYAPPSPVKPTFSLNDTPRPQSLPESRQRTSSVPDRKRSTWNGSYSALALAGSPTFHMVRRREKRRSDLSALLEATSPSRRSSISAPSSPCHTKTLPDVQEEGDQQEQENTRPPLEEDEYFGAAALTLQRKRKSGGLETLSLSSRNSFASLSRSNSDPKRSSGSSGSRFTLMQTTRHPLSLSSLHQALQGATASKRYACSHLLALRFEDDEDEGYWEDVRSVMGLLTSTFVDASSRLSEAFDELDEQKLKDQDTASESSVSISRSGSMSPIPESSIRHLSQTHPGSFAPMPSQVSRFAAHVDTISSAINDARDNLEQCVAALKVDSSAESTDDNCQPHDVSQDHPALQAYERLRRELGLALRECERGRERLIDIVFPPKSSSSEEEADDLPALGPDAGTDESDKADFTPPMLDMFRRRDEGDSIGVTIVSPDGEEIDTDDVSSHLLLTTSSQHLPPRGIEQIFEGETELNVPFMREKSKLTREERIKLARAKRDSKNSNDGLGSESQVERWGPGGEVVQELKDVIWKVVFRVFALLSYGINIAHYGLDRSEAEELEFIREVIHAVTQEKEKQVRGKQDEDRNQTIATLGKEYQETKGKRI</sequence>
<feature type="region of interest" description="Disordered" evidence="1">
    <location>
        <begin position="701"/>
        <end position="734"/>
    </location>
</feature>
<organism>
    <name type="scientific">Serpula lacrymans var. lacrymans (strain S7.9)</name>
    <name type="common">Dry rot fungus</name>
    <dbReference type="NCBI Taxonomy" id="578457"/>
    <lineage>
        <taxon>Eukaryota</taxon>
        <taxon>Fungi</taxon>
        <taxon>Dikarya</taxon>
        <taxon>Basidiomycota</taxon>
        <taxon>Agaricomycotina</taxon>
        <taxon>Agaricomycetes</taxon>
        <taxon>Agaricomycetidae</taxon>
        <taxon>Boletales</taxon>
        <taxon>Coniophorineae</taxon>
        <taxon>Serpulaceae</taxon>
        <taxon>Serpula</taxon>
    </lineage>
</organism>
<feature type="compositionally biased region" description="Basic and acidic residues" evidence="1">
    <location>
        <begin position="897"/>
        <end position="907"/>
    </location>
</feature>
<evidence type="ECO:0000256" key="1">
    <source>
        <dbReference type="SAM" id="MobiDB-lite"/>
    </source>
</evidence>
<feature type="region of interest" description="Disordered" evidence="1">
    <location>
        <begin position="134"/>
        <end position="168"/>
    </location>
</feature>
<feature type="compositionally biased region" description="Low complexity" evidence="1">
    <location>
        <begin position="402"/>
        <end position="415"/>
    </location>
</feature>